<dbReference type="RefSeq" id="WP_120239370.1">
    <property type="nucleotide sequence ID" value="NZ_RAPQ01000008.1"/>
</dbReference>
<keyword evidence="2" id="KW-1185">Reference proteome</keyword>
<evidence type="ECO:0000313" key="2">
    <source>
        <dbReference type="Proteomes" id="UP000284531"/>
    </source>
</evidence>
<dbReference type="OrthoDB" id="9790023at2"/>
<dbReference type="SUPFAM" id="SSF102588">
    <property type="entry name" value="LmbE-like"/>
    <property type="match status" value="1"/>
</dbReference>
<dbReference type="GO" id="GO:0016811">
    <property type="term" value="F:hydrolase activity, acting on carbon-nitrogen (but not peptide) bonds, in linear amides"/>
    <property type="evidence" value="ECO:0007669"/>
    <property type="project" value="TreeGrafter"/>
</dbReference>
<accession>A0A419XAL2</accession>
<dbReference type="EMBL" id="RAPQ01000008">
    <property type="protein sequence ID" value="RKE04610.1"/>
    <property type="molecule type" value="Genomic_DNA"/>
</dbReference>
<sequence length="226" mass="25371">MIFLTVTAHPDDEVLGFGATAAKLTSEGHTVVNCILSGNVDARQHRPELEELYNDTCKAQEIIGAEKPILGTFPNIKFNTVPHLDMVQFIERVIEDVKPDYIFTHHPSDMNDDHVCTSRACQAAARLFQRKDVKPIKGLFYMEILSSTDWAMPNNLLPFQPDSFIEVGEENFNKKISALEAYNGVMRPFPHPRSIEALKGVAAYRGGQSGKYYAEAFQTAFQSLEF</sequence>
<reference evidence="1 2" key="1">
    <citation type="submission" date="2018-09" db="EMBL/GenBank/DDBJ databases">
        <title>Genomic Encyclopedia of Archaeal and Bacterial Type Strains, Phase II (KMG-II): from individual species to whole genera.</title>
        <authorList>
            <person name="Goeker M."/>
        </authorList>
    </citation>
    <scope>NUCLEOTIDE SEQUENCE [LARGE SCALE GENOMIC DNA]</scope>
    <source>
        <strain evidence="1 2">DSM 21950</strain>
    </source>
</reference>
<evidence type="ECO:0000313" key="1">
    <source>
        <dbReference type="EMBL" id="RKE04610.1"/>
    </source>
</evidence>
<dbReference type="PANTHER" id="PTHR12993">
    <property type="entry name" value="N-ACETYLGLUCOSAMINYL-PHOSPHATIDYLINOSITOL DE-N-ACETYLASE-RELATED"/>
    <property type="match status" value="1"/>
</dbReference>
<proteinExistence type="predicted"/>
<dbReference type="InterPro" id="IPR024078">
    <property type="entry name" value="LmbE-like_dom_sf"/>
</dbReference>
<name>A0A419XAL2_9BACT</name>
<comment type="caution">
    <text evidence="1">The sequence shown here is derived from an EMBL/GenBank/DDBJ whole genome shotgun (WGS) entry which is preliminary data.</text>
</comment>
<organism evidence="1 2">
    <name type="scientific">Marinifilum flexuosum</name>
    <dbReference type="NCBI Taxonomy" id="1117708"/>
    <lineage>
        <taxon>Bacteria</taxon>
        <taxon>Pseudomonadati</taxon>
        <taxon>Bacteroidota</taxon>
        <taxon>Bacteroidia</taxon>
        <taxon>Marinilabiliales</taxon>
        <taxon>Marinifilaceae</taxon>
    </lineage>
</organism>
<dbReference type="Gene3D" id="3.40.50.10320">
    <property type="entry name" value="LmbE-like"/>
    <property type="match status" value="1"/>
</dbReference>
<dbReference type="AlphaFoldDB" id="A0A419XAL2"/>
<dbReference type="InterPro" id="IPR003737">
    <property type="entry name" value="GlcNAc_PI_deacetylase-related"/>
</dbReference>
<dbReference type="PANTHER" id="PTHR12993:SF11">
    <property type="entry name" value="N-ACETYLGLUCOSAMINYL-PHOSPHATIDYLINOSITOL DE-N-ACETYLASE"/>
    <property type="match status" value="1"/>
</dbReference>
<gene>
    <name evidence="1" type="ORF">BXY64_1637</name>
</gene>
<dbReference type="Pfam" id="PF02585">
    <property type="entry name" value="PIG-L"/>
    <property type="match status" value="1"/>
</dbReference>
<dbReference type="Proteomes" id="UP000284531">
    <property type="component" value="Unassembled WGS sequence"/>
</dbReference>
<protein>
    <submittedName>
        <fullName evidence="1">LmbE family N-acetylglucosaminyl deacetylase</fullName>
    </submittedName>
</protein>